<name>A0A0D3EFH8_BRAOL</name>
<dbReference type="PROSITE" id="PS50030">
    <property type="entry name" value="UBA"/>
    <property type="match status" value="1"/>
</dbReference>
<dbReference type="InterPro" id="IPR009060">
    <property type="entry name" value="UBA-like_sf"/>
</dbReference>
<proteinExistence type="predicted"/>
<dbReference type="PROSITE" id="PS51680">
    <property type="entry name" value="SAM_MT_DRM"/>
    <property type="match status" value="1"/>
</dbReference>
<evidence type="ECO:0000259" key="10">
    <source>
        <dbReference type="PROSITE" id="PS50030"/>
    </source>
</evidence>
<dbReference type="Gene3D" id="3.40.50.150">
    <property type="entry name" value="Vaccinia Virus protein VP39"/>
    <property type="match status" value="1"/>
</dbReference>
<evidence type="ECO:0000256" key="8">
    <source>
        <dbReference type="ARBA" id="ARBA00023242"/>
    </source>
</evidence>
<dbReference type="Gramene" id="Bo9g165770.1">
    <property type="protein sequence ID" value="Bo9g165770.1"/>
    <property type="gene ID" value="Bo9g165770"/>
</dbReference>
<feature type="domain" description="SAM-dependent MTase DRM-type" evidence="11">
    <location>
        <begin position="743"/>
        <end position="1072"/>
    </location>
</feature>
<evidence type="ECO:0000313" key="13">
    <source>
        <dbReference type="Proteomes" id="UP000032141"/>
    </source>
</evidence>
<dbReference type="eggNOG" id="ENOG502QR6U">
    <property type="taxonomic scope" value="Eukaryota"/>
</dbReference>
<reference evidence="12 13" key="1">
    <citation type="journal article" date="2014" name="Genome Biol.">
        <title>Transcriptome and methylome profiling reveals relics of genome dominance in the mesopolyploid Brassica oleracea.</title>
        <authorList>
            <person name="Parkin I.A."/>
            <person name="Koh C."/>
            <person name="Tang H."/>
            <person name="Robinson S.J."/>
            <person name="Kagale S."/>
            <person name="Clarke W.E."/>
            <person name="Town C.D."/>
            <person name="Nixon J."/>
            <person name="Krishnakumar V."/>
            <person name="Bidwell S.L."/>
            <person name="Denoeud F."/>
            <person name="Belcram H."/>
            <person name="Links M.G."/>
            <person name="Just J."/>
            <person name="Clarke C."/>
            <person name="Bender T."/>
            <person name="Huebert T."/>
            <person name="Mason A.S."/>
            <person name="Pires J.C."/>
            <person name="Barker G."/>
            <person name="Moore J."/>
            <person name="Walley P.G."/>
            <person name="Manoli S."/>
            <person name="Batley J."/>
            <person name="Edwards D."/>
            <person name="Nelson M.N."/>
            <person name="Wang X."/>
            <person name="Paterson A.H."/>
            <person name="King G."/>
            <person name="Bancroft I."/>
            <person name="Chalhoub B."/>
            <person name="Sharpe A.G."/>
        </authorList>
    </citation>
    <scope>NUCLEOTIDE SEQUENCE</scope>
    <source>
        <strain evidence="12 13">cv. TO1000</strain>
    </source>
</reference>
<reference evidence="12" key="2">
    <citation type="submission" date="2015-03" db="UniProtKB">
        <authorList>
            <consortium name="EnsemblPlants"/>
        </authorList>
    </citation>
    <scope>IDENTIFICATION</scope>
</reference>
<evidence type="ECO:0000256" key="2">
    <source>
        <dbReference type="ARBA" id="ARBA00011975"/>
    </source>
</evidence>
<dbReference type="PANTHER" id="PTHR23068">
    <property type="entry name" value="DNA CYTOSINE-5- -METHYLTRANSFERASE 3-RELATED"/>
    <property type="match status" value="1"/>
</dbReference>
<dbReference type="GO" id="GO:0005634">
    <property type="term" value="C:nucleus"/>
    <property type="evidence" value="ECO:0007669"/>
    <property type="project" value="UniProtKB-SubCell"/>
</dbReference>
<dbReference type="HOGENOM" id="CLU_287065_0_0_1"/>
<dbReference type="STRING" id="109376.A0A0D3EFH8"/>
<dbReference type="InterPro" id="IPR029063">
    <property type="entry name" value="SAM-dependent_MTases_sf"/>
</dbReference>
<keyword evidence="8" id="KW-0539">Nucleus</keyword>
<protein>
    <recommendedName>
        <fullName evidence="2">DNA (cytosine-5-)-methyltransferase</fullName>
        <ecNumber evidence="2">2.1.1.37</ecNumber>
    </recommendedName>
</protein>
<evidence type="ECO:0000256" key="3">
    <source>
        <dbReference type="ARBA" id="ARBA00022603"/>
    </source>
</evidence>
<dbReference type="Gene3D" id="1.10.8.10">
    <property type="entry name" value="DNA helicase RuvA subunit, C-terminal domain"/>
    <property type="match status" value="2"/>
</dbReference>
<dbReference type="InterPro" id="IPR006912">
    <property type="entry name" value="Harbinger_derived_prot"/>
</dbReference>
<dbReference type="InterPro" id="IPR001525">
    <property type="entry name" value="C5_MeTfrase"/>
</dbReference>
<evidence type="ECO:0000256" key="5">
    <source>
        <dbReference type="ARBA" id="ARBA00022691"/>
    </source>
</evidence>
<evidence type="ECO:0000256" key="4">
    <source>
        <dbReference type="ARBA" id="ARBA00022679"/>
    </source>
</evidence>
<dbReference type="GO" id="GO:0032259">
    <property type="term" value="P:methylation"/>
    <property type="evidence" value="ECO:0007669"/>
    <property type="project" value="UniProtKB-KW"/>
</dbReference>
<dbReference type="SUPFAM" id="SSF46934">
    <property type="entry name" value="UBA-like"/>
    <property type="match status" value="1"/>
</dbReference>
<dbReference type="AlphaFoldDB" id="A0A0D3EFH8"/>
<dbReference type="EnsemblPlants" id="Bo9g165770.1">
    <property type="protein sequence ID" value="Bo9g165770.1"/>
    <property type="gene ID" value="Bo9g165770"/>
</dbReference>
<dbReference type="InterPro" id="IPR015940">
    <property type="entry name" value="UBA"/>
</dbReference>
<keyword evidence="3" id="KW-0489">Methyltransferase</keyword>
<dbReference type="PANTHER" id="PTHR23068:SF25">
    <property type="entry name" value="DNA (CYTOSINE-5)-METHYLTRANSFERASE DRM2"/>
    <property type="match status" value="1"/>
</dbReference>
<dbReference type="Proteomes" id="UP000032141">
    <property type="component" value="Chromosome C9"/>
</dbReference>
<sequence length="1075" mass="121459">MDTPGFVNLLNNQTSYNLDSPEPVWFSTEQSVVMDNTPVSDPPASKERRKWSLKEDIIPISAWLNTSIDAVVGNEQKAPHFWKRIVEYYNSSPHLVGKIPRELGQCKQRWARINELTYSCILYRLSEHVPFFQQRRDATGRFGLSPLHKCTAAIRLLAYGNAADTVDEYLRIGESTTISCLEHFNEGIIWLFGDEYLRRPTAKDLERLLHIGEIRGFPGMVGSIDCMHWRWKNCPTAWKGQYTRGSTKPSIVLETVASQDLWIWHAFFGLPGTLNDINVLDRSPVFDDIIQGRAPRVEYMVNRHIYNLAYYLTDGIYPNWSTFIQSISLPQGLKAELFAKYQESTRKYLERAFGVLQSRFAIAKNPALSWDQDKIGKTMRACIILHNMIVENERADTTLSTIHRNLKKERYTTVHGCISLVVRTSLQASLKFVPVRFRFTLRKDEDSLLLTSSVSSPYCCCNHGIAFCELIMFMQAQDSADWNSDDDLDLQIDNYQSSPPSSPPAAVPSSDELFATLVDMGFSPENIARAIDEHGPNADTVVIIDAISKYTVNCEASSSKSKTIDHFLAMGFEEEKVIKAIHEHGEDNIEEIANALISTAAEVSPKIKEEDDIEWSESDDEKYANFLSSDDEKVSDSSSENGNQLRSLMNMGFSELEASLAIERCGTGEDVSIADLADFICAAQIAREFDEFHADPEEQKPNVKKRRIELRREPRSSAADDEPLRLPNPMIGFGVPNEPGLITQRSLPAMARMPPFFYYENVALAPKGVWDTISSHLYDVPPEFVDSKYICAAARKRGYVHNLPISGRYQVQPPPKYTISEAFPLTKKWWPEWDKRTKLNCILTVNASAQLTNRIRLALEPYSGEPPESKKKYVIEQCKKWNLVWVGKNKAAPLEPDEMETLLGFPRNHTRGGGMSRTERLKSLGNSFQVDTVAYHLSVLKPLFPYGINVLSLFTGIGGGEVALHRLQIPMKTVVSVEISAGNRNILKDFWEQTNQKGTLIEFADVQDLSNEKIVELMKQFGGFDLVIGGSPCNNLAGGNRVSRSGLEGDQSCLFYEYCRILDVVRETTKTMRRS</sequence>
<dbReference type="GO" id="GO:0003677">
    <property type="term" value="F:DNA binding"/>
    <property type="evidence" value="ECO:0007669"/>
    <property type="project" value="UniProtKB-KW"/>
</dbReference>
<dbReference type="InterPro" id="IPR030380">
    <property type="entry name" value="SAM_MeTfrase_DRM"/>
</dbReference>
<keyword evidence="4" id="KW-0808">Transferase</keyword>
<evidence type="ECO:0000256" key="1">
    <source>
        <dbReference type="ARBA" id="ARBA00004123"/>
    </source>
</evidence>
<organism evidence="12 13">
    <name type="scientific">Brassica oleracea var. oleracea</name>
    <dbReference type="NCBI Taxonomy" id="109376"/>
    <lineage>
        <taxon>Eukaryota</taxon>
        <taxon>Viridiplantae</taxon>
        <taxon>Streptophyta</taxon>
        <taxon>Embryophyta</taxon>
        <taxon>Tracheophyta</taxon>
        <taxon>Spermatophyta</taxon>
        <taxon>Magnoliopsida</taxon>
        <taxon>eudicotyledons</taxon>
        <taxon>Gunneridae</taxon>
        <taxon>Pentapetalae</taxon>
        <taxon>rosids</taxon>
        <taxon>malvids</taxon>
        <taxon>Brassicales</taxon>
        <taxon>Brassicaceae</taxon>
        <taxon>Brassiceae</taxon>
        <taxon>Brassica</taxon>
    </lineage>
</organism>
<keyword evidence="5" id="KW-0949">S-adenosyl-L-methionine</keyword>
<evidence type="ECO:0000313" key="12">
    <source>
        <dbReference type="EnsemblPlants" id="Bo9g165770.1"/>
    </source>
</evidence>
<dbReference type="Pfam" id="PF00145">
    <property type="entry name" value="DNA_methylase"/>
    <property type="match status" value="1"/>
</dbReference>
<keyword evidence="7" id="KW-0238">DNA-binding</keyword>
<evidence type="ECO:0000256" key="7">
    <source>
        <dbReference type="ARBA" id="ARBA00023125"/>
    </source>
</evidence>
<evidence type="ECO:0000256" key="6">
    <source>
        <dbReference type="ARBA" id="ARBA00022737"/>
    </source>
</evidence>
<dbReference type="GO" id="GO:0003886">
    <property type="term" value="F:DNA (cytosine-5-)-methyltransferase activity"/>
    <property type="evidence" value="ECO:0007669"/>
    <property type="project" value="UniProtKB-EC"/>
</dbReference>
<keyword evidence="6" id="KW-0677">Repeat</keyword>
<feature type="compositionally biased region" description="Basic and acidic residues" evidence="9">
    <location>
        <begin position="692"/>
        <end position="701"/>
    </location>
</feature>
<accession>A0A0D3EFH8</accession>
<evidence type="ECO:0000256" key="9">
    <source>
        <dbReference type="SAM" id="MobiDB-lite"/>
    </source>
</evidence>
<comment type="subcellular location">
    <subcellularLocation>
        <location evidence="1">Nucleus</location>
    </subcellularLocation>
</comment>
<keyword evidence="13" id="KW-1185">Reference proteome</keyword>
<feature type="domain" description="UBA" evidence="10">
    <location>
        <begin position="558"/>
        <end position="599"/>
    </location>
</feature>
<dbReference type="Pfam" id="PF04827">
    <property type="entry name" value="Plant_tran"/>
    <property type="match status" value="1"/>
</dbReference>
<evidence type="ECO:0000259" key="11">
    <source>
        <dbReference type="PROSITE" id="PS51680"/>
    </source>
</evidence>
<feature type="region of interest" description="Disordered" evidence="9">
    <location>
        <begin position="692"/>
        <end position="728"/>
    </location>
</feature>
<dbReference type="EC" id="2.1.1.37" evidence="2"/>
<dbReference type="InterPro" id="IPR050390">
    <property type="entry name" value="C5-Methyltransferase"/>
</dbReference>
<dbReference type="SUPFAM" id="SSF53335">
    <property type="entry name" value="S-adenosyl-L-methionine-dependent methyltransferases"/>
    <property type="match status" value="2"/>
</dbReference>